<sequence length="197" mass="21761">MFDPVRLKKSLGAFPSRRNGDPLGWAVGASELKPAAVLILLIDRPSGPTILLTERTKDLRGHPGQISLPGGRLEQGDPDDEAGALREAREEIALEPDLVEVIGRLPAYDTTSGYRIFPVVGWTHAHPEFSPNPCEVADLFELPLAWLLDRRNHRCERLSGQNGARISMLLDFENRRIWGATAAILIDFVSRIVDPPS</sequence>
<proteinExistence type="predicted"/>
<dbReference type="AlphaFoldDB" id="A0A212R085"/>
<dbReference type="RefSeq" id="WP_165769489.1">
    <property type="nucleotide sequence ID" value="NZ_FYEH01000004.1"/>
</dbReference>
<dbReference type="PANTHER" id="PTHR12992">
    <property type="entry name" value="NUDIX HYDROLASE"/>
    <property type="match status" value="1"/>
</dbReference>
<dbReference type="GO" id="GO:0046872">
    <property type="term" value="F:metal ion binding"/>
    <property type="evidence" value="ECO:0007669"/>
    <property type="project" value="UniProtKB-KW"/>
</dbReference>
<keyword evidence="4" id="KW-0378">Hydrolase</keyword>
<dbReference type="InterPro" id="IPR045121">
    <property type="entry name" value="CoAse"/>
</dbReference>
<evidence type="ECO:0000256" key="5">
    <source>
        <dbReference type="ARBA" id="ARBA00022842"/>
    </source>
</evidence>
<gene>
    <name evidence="9" type="ORF">SAMN07250955_104259</name>
</gene>
<keyword evidence="5" id="KW-0460">Magnesium</keyword>
<dbReference type="EMBL" id="FYEH01000004">
    <property type="protein sequence ID" value="SNB65408.1"/>
    <property type="molecule type" value="Genomic_DNA"/>
</dbReference>
<evidence type="ECO:0000256" key="2">
    <source>
        <dbReference type="ARBA" id="ARBA00001946"/>
    </source>
</evidence>
<dbReference type="NCBIfam" id="NF007980">
    <property type="entry name" value="PRK10707.1"/>
    <property type="match status" value="1"/>
</dbReference>
<dbReference type="InterPro" id="IPR000086">
    <property type="entry name" value="NUDIX_hydrolase_dom"/>
</dbReference>
<comment type="cofactor">
    <cofactor evidence="1">
        <name>Mn(2+)</name>
        <dbReference type="ChEBI" id="CHEBI:29035"/>
    </cofactor>
</comment>
<dbReference type="PANTHER" id="PTHR12992:SF11">
    <property type="entry name" value="MITOCHONDRIAL COENZYME A DIPHOSPHATASE NUDT8"/>
    <property type="match status" value="1"/>
</dbReference>
<comment type="cofactor">
    <cofactor evidence="2">
        <name>Mg(2+)</name>
        <dbReference type="ChEBI" id="CHEBI:18420"/>
    </cofactor>
</comment>
<dbReference type="Proteomes" id="UP000197065">
    <property type="component" value="Unassembled WGS sequence"/>
</dbReference>
<evidence type="ECO:0000256" key="1">
    <source>
        <dbReference type="ARBA" id="ARBA00001936"/>
    </source>
</evidence>
<organism evidence="9 10">
    <name type="scientific">Arboricoccus pini</name>
    <dbReference type="NCBI Taxonomy" id="1963835"/>
    <lineage>
        <taxon>Bacteria</taxon>
        <taxon>Pseudomonadati</taxon>
        <taxon>Pseudomonadota</taxon>
        <taxon>Alphaproteobacteria</taxon>
        <taxon>Geminicoccales</taxon>
        <taxon>Geminicoccaceae</taxon>
        <taxon>Arboricoccus</taxon>
    </lineage>
</organism>
<name>A0A212R085_9PROT</name>
<dbReference type="SUPFAM" id="SSF55811">
    <property type="entry name" value="Nudix"/>
    <property type="match status" value="1"/>
</dbReference>
<protein>
    <submittedName>
        <fullName evidence="9">8-oxo-dGTP pyrophosphatase MutT, NUDIX family</fullName>
    </submittedName>
</protein>
<evidence type="ECO:0000256" key="4">
    <source>
        <dbReference type="ARBA" id="ARBA00022801"/>
    </source>
</evidence>
<evidence type="ECO:0000313" key="9">
    <source>
        <dbReference type="EMBL" id="SNB65408.1"/>
    </source>
</evidence>
<keyword evidence="3" id="KW-0479">Metal-binding</keyword>
<accession>A0A212R085</accession>
<feature type="domain" description="Nudix hydrolase" evidence="8">
    <location>
        <begin position="32"/>
        <end position="165"/>
    </location>
</feature>
<keyword evidence="6" id="KW-0464">Manganese</keyword>
<dbReference type="GO" id="GO:0010945">
    <property type="term" value="F:coenzyme A diphosphatase activity"/>
    <property type="evidence" value="ECO:0007669"/>
    <property type="project" value="InterPro"/>
</dbReference>
<evidence type="ECO:0000256" key="6">
    <source>
        <dbReference type="ARBA" id="ARBA00023211"/>
    </source>
</evidence>
<dbReference type="PROSITE" id="PS51462">
    <property type="entry name" value="NUDIX"/>
    <property type="match status" value="1"/>
</dbReference>
<dbReference type="Pfam" id="PF00293">
    <property type="entry name" value="NUDIX"/>
    <property type="match status" value="1"/>
</dbReference>
<keyword evidence="10" id="KW-1185">Reference proteome</keyword>
<dbReference type="InterPro" id="IPR015797">
    <property type="entry name" value="NUDIX_hydrolase-like_dom_sf"/>
</dbReference>
<dbReference type="CDD" id="cd03426">
    <property type="entry name" value="NUDIX_CoAse_Nudt7"/>
    <property type="match status" value="1"/>
</dbReference>
<reference evidence="9 10" key="1">
    <citation type="submission" date="2017-06" db="EMBL/GenBank/DDBJ databases">
        <authorList>
            <person name="Kim H.J."/>
            <person name="Triplett B.A."/>
        </authorList>
    </citation>
    <scope>NUCLEOTIDE SEQUENCE [LARGE SCALE GENOMIC DNA]</scope>
    <source>
        <strain evidence="9 10">B29T1</strain>
    </source>
</reference>
<feature type="region of interest" description="Disordered" evidence="7">
    <location>
        <begin position="61"/>
        <end position="82"/>
    </location>
</feature>
<evidence type="ECO:0000256" key="3">
    <source>
        <dbReference type="ARBA" id="ARBA00022723"/>
    </source>
</evidence>
<dbReference type="Gene3D" id="3.90.79.10">
    <property type="entry name" value="Nucleoside Triphosphate Pyrophosphohydrolase"/>
    <property type="match status" value="1"/>
</dbReference>
<evidence type="ECO:0000259" key="8">
    <source>
        <dbReference type="PROSITE" id="PS51462"/>
    </source>
</evidence>
<evidence type="ECO:0000313" key="10">
    <source>
        <dbReference type="Proteomes" id="UP000197065"/>
    </source>
</evidence>
<evidence type="ECO:0000256" key="7">
    <source>
        <dbReference type="SAM" id="MobiDB-lite"/>
    </source>
</evidence>